<name>A0ACB8A798_9AGAM</name>
<gene>
    <name evidence="1" type="ORF">BJ138DRAFT_1103407</name>
</gene>
<proteinExistence type="predicted"/>
<evidence type="ECO:0000313" key="2">
    <source>
        <dbReference type="Proteomes" id="UP000790377"/>
    </source>
</evidence>
<protein>
    <submittedName>
        <fullName evidence="1">Uncharacterized protein</fullName>
    </submittedName>
</protein>
<sequence>MPKILSACILAEKVLILPENGRSNKRPVKRKYLDQLTCYFMVWRYPSPRQASSTVATSEASESISSSGSAAPASSSAAASVTATQEASSTTAVGTSVSESSAGITSSAGVTPSTSDVPTPSTSAVVSSSPSLSSADATTSSAPITQSTSTDAQTDSTLTTASTTSASSLPSTSPSASSASSSSSLASTTSVSASASSSSQSFPSSSSISSPTSQLWTTYTSSYVTVVSGTTITTNTAVPTLRTSPENADASNNRTAIIAGSIAGGAALLLLALSVAFYRRRKRFKYLGFLDAIDSRRKQRRARANLLAGEDLDNHHLQIPRYRDYETPWDDAQSPQSWVAGRESPPMIHRARGSESGSVFREDVWPPPTEGRRAADPLLAAAGSIDLSRIVDDVMGPSGAAGHFSKDSVSSSRRDLTASGYESDHERGGHSRSWSSDSQVALLEAAGLLESKKAQNSGDGNVEKQGRNTSPLKNDIGQ</sequence>
<evidence type="ECO:0000313" key="1">
    <source>
        <dbReference type="EMBL" id="KAH7908563.1"/>
    </source>
</evidence>
<comment type="caution">
    <text evidence="1">The sequence shown here is derived from an EMBL/GenBank/DDBJ whole genome shotgun (WGS) entry which is preliminary data.</text>
</comment>
<organism evidence="1 2">
    <name type="scientific">Hygrophoropsis aurantiaca</name>
    <dbReference type="NCBI Taxonomy" id="72124"/>
    <lineage>
        <taxon>Eukaryota</taxon>
        <taxon>Fungi</taxon>
        <taxon>Dikarya</taxon>
        <taxon>Basidiomycota</taxon>
        <taxon>Agaricomycotina</taxon>
        <taxon>Agaricomycetes</taxon>
        <taxon>Agaricomycetidae</taxon>
        <taxon>Boletales</taxon>
        <taxon>Coniophorineae</taxon>
        <taxon>Hygrophoropsidaceae</taxon>
        <taxon>Hygrophoropsis</taxon>
    </lineage>
</organism>
<reference evidence="1" key="1">
    <citation type="journal article" date="2021" name="New Phytol.">
        <title>Evolutionary innovations through gain and loss of genes in the ectomycorrhizal Boletales.</title>
        <authorList>
            <person name="Wu G."/>
            <person name="Miyauchi S."/>
            <person name="Morin E."/>
            <person name="Kuo A."/>
            <person name="Drula E."/>
            <person name="Varga T."/>
            <person name="Kohler A."/>
            <person name="Feng B."/>
            <person name="Cao Y."/>
            <person name="Lipzen A."/>
            <person name="Daum C."/>
            <person name="Hundley H."/>
            <person name="Pangilinan J."/>
            <person name="Johnson J."/>
            <person name="Barry K."/>
            <person name="LaButti K."/>
            <person name="Ng V."/>
            <person name="Ahrendt S."/>
            <person name="Min B."/>
            <person name="Choi I.G."/>
            <person name="Park H."/>
            <person name="Plett J.M."/>
            <person name="Magnuson J."/>
            <person name="Spatafora J.W."/>
            <person name="Nagy L.G."/>
            <person name="Henrissat B."/>
            <person name="Grigoriev I.V."/>
            <person name="Yang Z.L."/>
            <person name="Xu J."/>
            <person name="Martin F.M."/>
        </authorList>
    </citation>
    <scope>NUCLEOTIDE SEQUENCE</scope>
    <source>
        <strain evidence="1">ATCC 28755</strain>
    </source>
</reference>
<accession>A0ACB8A798</accession>
<dbReference type="EMBL" id="MU267814">
    <property type="protein sequence ID" value="KAH7908563.1"/>
    <property type="molecule type" value="Genomic_DNA"/>
</dbReference>
<dbReference type="Proteomes" id="UP000790377">
    <property type="component" value="Unassembled WGS sequence"/>
</dbReference>
<keyword evidence="2" id="KW-1185">Reference proteome</keyword>